<keyword evidence="1" id="KW-0349">Heme</keyword>
<feature type="binding site" evidence="1">
    <location>
        <position position="136"/>
    </location>
    <ligand>
        <name>heme b</name>
        <dbReference type="ChEBI" id="CHEBI:60344"/>
    </ligand>
</feature>
<feature type="binding site" description="axial binding residue" evidence="1">
    <location>
        <position position="168"/>
    </location>
    <ligand>
        <name>heme b</name>
        <dbReference type="ChEBI" id="CHEBI:60344"/>
    </ligand>
    <ligandPart>
        <name>Fe</name>
        <dbReference type="ChEBI" id="CHEBI:18248"/>
    </ligandPart>
</feature>
<comment type="function">
    <text evidence="1">Heme-binding protein able to scavenge peroxynitrite and to protect free L-tyrosine against peroxynitrite-mediated nitration, by acting as a peroxynitrite isomerase that converts peroxynitrite to nitrate. Therefore, this protein likely plays a role in peroxynitrite sensing and in the detoxification of reactive nitrogen and oxygen species (RNS and ROS, respectively). Is able to bind nitric oxide (NO) in vitro, but may act as a sensor of peroxynitrite levels in vivo.</text>
</comment>
<dbReference type="CDD" id="cd07828">
    <property type="entry name" value="lipocalin_heme-bd-THAP4-like"/>
    <property type="match status" value="1"/>
</dbReference>
<reference evidence="5" key="1">
    <citation type="journal article" date="2019" name="Int. J. Syst. Evol. Microbiol.">
        <title>The Global Catalogue of Microorganisms (GCM) 10K type strain sequencing project: providing services to taxonomists for standard genome sequencing and annotation.</title>
        <authorList>
            <consortium name="The Broad Institute Genomics Platform"/>
            <consortium name="The Broad Institute Genome Sequencing Center for Infectious Disease"/>
            <person name="Wu L."/>
            <person name="Ma J."/>
        </authorList>
    </citation>
    <scope>NUCLEOTIDE SEQUENCE [LARGE SCALE GENOMIC DNA]</scope>
    <source>
        <strain evidence="5">JCM 11574</strain>
    </source>
</reference>
<keyword evidence="1" id="KW-0408">Iron</keyword>
<organism evidence="4 5">
    <name type="scientific">Streptomyces rameus</name>
    <dbReference type="NCBI Taxonomy" id="68261"/>
    <lineage>
        <taxon>Bacteria</taxon>
        <taxon>Bacillati</taxon>
        <taxon>Actinomycetota</taxon>
        <taxon>Actinomycetes</taxon>
        <taxon>Kitasatosporales</taxon>
        <taxon>Streptomycetaceae</taxon>
        <taxon>Streptomyces</taxon>
    </lineage>
</organism>
<evidence type="ECO:0000313" key="5">
    <source>
        <dbReference type="Proteomes" id="UP001500893"/>
    </source>
</evidence>
<dbReference type="EMBL" id="BAAAVM010000040">
    <property type="protein sequence ID" value="GAA3145211.1"/>
    <property type="molecule type" value="Genomic_DNA"/>
</dbReference>
<comment type="catalytic activity">
    <reaction evidence="1">
        <text>peroxynitrite = nitrate</text>
        <dbReference type="Rhea" id="RHEA:63116"/>
        <dbReference type="ChEBI" id="CHEBI:17632"/>
        <dbReference type="ChEBI" id="CHEBI:25941"/>
    </reaction>
</comment>
<dbReference type="InterPro" id="IPR022939">
    <property type="entry name" value="Nb(III)_bact/plant"/>
</dbReference>
<dbReference type="HAMAP" id="MF_01297">
    <property type="entry name" value="nitrobindin"/>
    <property type="match status" value="1"/>
</dbReference>
<dbReference type="PANTHER" id="PTHR15854:SF4">
    <property type="entry name" value="PEROXYNITRITE ISOMERASE THAP4"/>
    <property type="match status" value="1"/>
</dbReference>
<protein>
    <recommendedName>
        <fullName evidence="1">Peroxynitrite isomerase</fullName>
        <ecNumber evidence="1">5.99.-.-</ecNumber>
    </recommendedName>
    <alternativeName>
        <fullName evidence="1">Ferric nitrobindin</fullName>
        <shortName evidence="1">Nb(III)</shortName>
    </alternativeName>
</protein>
<gene>
    <name evidence="4" type="ORF">GCM10010521_35290</name>
</gene>
<proteinExistence type="inferred from homology"/>
<name>A0ABP6NDZ7_9ACTN</name>
<dbReference type="PANTHER" id="PTHR15854">
    <property type="entry name" value="THAP4 PROTEIN"/>
    <property type="match status" value="1"/>
</dbReference>
<dbReference type="Gene3D" id="2.40.128.20">
    <property type="match status" value="1"/>
</dbReference>
<keyword evidence="5" id="KW-1185">Reference proteome</keyword>
<dbReference type="Pfam" id="PF08768">
    <property type="entry name" value="THAP4_heme-bd"/>
    <property type="match status" value="1"/>
</dbReference>
<feature type="binding site" evidence="1">
    <location>
        <position position="44"/>
    </location>
    <ligand>
        <name>heme b</name>
        <dbReference type="ChEBI" id="CHEBI:60344"/>
    </ligand>
</feature>
<comment type="cofactor">
    <cofactor evidence="1">
        <name>heme b</name>
        <dbReference type="ChEBI" id="CHEBI:60344"/>
    </cofactor>
    <text evidence="1">Binds 1 heme b group per subunit, that coordinates a highly solvent-exposed Fe(III) atom.</text>
</comment>
<dbReference type="InterPro" id="IPR045165">
    <property type="entry name" value="Nitrobindin"/>
</dbReference>
<dbReference type="EC" id="5.99.-.-" evidence="1"/>
<feature type="domain" description="THAP4-like heme-binding" evidence="3">
    <location>
        <begin position="25"/>
        <end position="175"/>
    </location>
</feature>
<evidence type="ECO:0000313" key="4">
    <source>
        <dbReference type="EMBL" id="GAA3145211.1"/>
    </source>
</evidence>
<keyword evidence="1" id="KW-0479">Metal-binding</keyword>
<evidence type="ECO:0000259" key="3">
    <source>
        <dbReference type="Pfam" id="PF08768"/>
    </source>
</evidence>
<dbReference type="Proteomes" id="UP001500893">
    <property type="component" value="Unassembled WGS sequence"/>
</dbReference>
<dbReference type="InterPro" id="IPR014878">
    <property type="entry name" value="THAP4-like_heme-bd"/>
</dbReference>
<feature type="region of interest" description="Disordered" evidence="2">
    <location>
        <begin position="1"/>
        <end position="20"/>
    </location>
</feature>
<sequence length="178" mass="19388">MDSAQTPFPDSQVAGVGPEPHPWITPALALLGSWRGSGSGGYGTLADGFSYAQEINFSHDGRPFLRYEARAWLTDAGGRPVRPSGRESGWWRVGADGYLEAVVAHPLGIVTTYVGRISGNEIEMASRDMAVTPRAKEVTASRRRLTLHEDELTVVQEVEAVGQPLQQHLSARLRRLPV</sequence>
<comment type="similarity">
    <text evidence="1">Belongs to the nitrobindin family.</text>
</comment>
<dbReference type="InterPro" id="IPR012674">
    <property type="entry name" value="Calycin"/>
</dbReference>
<dbReference type="SUPFAM" id="SSF50814">
    <property type="entry name" value="Lipocalins"/>
    <property type="match status" value="1"/>
</dbReference>
<evidence type="ECO:0000256" key="2">
    <source>
        <dbReference type="SAM" id="MobiDB-lite"/>
    </source>
</evidence>
<comment type="pathway">
    <text evidence="1">Nitrogen metabolism.</text>
</comment>
<accession>A0ABP6NDZ7</accession>
<evidence type="ECO:0000256" key="1">
    <source>
        <dbReference type="HAMAP-Rule" id="MF_01297"/>
    </source>
</evidence>
<dbReference type="RefSeq" id="WP_345052624.1">
    <property type="nucleotide sequence ID" value="NZ_BAAAVM010000040.1"/>
</dbReference>
<comment type="caution">
    <text evidence="4">The sequence shown here is derived from an EMBL/GenBank/DDBJ whole genome shotgun (WGS) entry which is preliminary data.</text>
</comment>
<keyword evidence="1" id="KW-0413">Isomerase</keyword>
<comment type="domain">
    <text evidence="1">Forms a 10-stranded antiparallel beta-barrel structure able to accommodate a hydrophobic ligand in its interior. In fact, this fold hosts the heme group, which is located in a wide surface cleft.</text>
</comment>
<feature type="short sequence motif" description="GXWXGXG" evidence="1">
    <location>
        <begin position="32"/>
        <end position="38"/>
    </location>
</feature>